<keyword evidence="12" id="KW-0472">Membrane</keyword>
<evidence type="ECO:0000256" key="12">
    <source>
        <dbReference type="SAM" id="Phobius"/>
    </source>
</evidence>
<dbReference type="InterPro" id="IPR036396">
    <property type="entry name" value="Cyt_P450_sf"/>
</dbReference>
<evidence type="ECO:0000256" key="1">
    <source>
        <dbReference type="ARBA" id="ARBA00001971"/>
    </source>
</evidence>
<dbReference type="GO" id="GO:0020037">
    <property type="term" value="F:heme binding"/>
    <property type="evidence" value="ECO:0007669"/>
    <property type="project" value="InterPro"/>
</dbReference>
<evidence type="ECO:0000256" key="7">
    <source>
        <dbReference type="ARBA" id="ARBA00023033"/>
    </source>
</evidence>
<feature type="binding site" description="axial binding residue" evidence="9">
    <location>
        <position position="468"/>
    </location>
    <ligand>
        <name>heme</name>
        <dbReference type="ChEBI" id="CHEBI:30413"/>
    </ligand>
    <ligandPart>
        <name>Fe</name>
        <dbReference type="ChEBI" id="CHEBI:18248"/>
    </ligandPart>
</feature>
<keyword evidence="3 9" id="KW-0349">Heme</keyword>
<dbReference type="PANTHER" id="PTHR24302">
    <property type="entry name" value="CYTOCHROME P450 FAMILY 3"/>
    <property type="match status" value="1"/>
</dbReference>
<evidence type="ECO:0000256" key="11">
    <source>
        <dbReference type="SAM" id="MobiDB-lite"/>
    </source>
</evidence>
<evidence type="ECO:0000256" key="9">
    <source>
        <dbReference type="PIRSR" id="PIRSR602401-1"/>
    </source>
</evidence>
<dbReference type="InterPro" id="IPR017972">
    <property type="entry name" value="Cyt_P450_CS"/>
</dbReference>
<name>A0A8S3Z282_9EUPU</name>
<evidence type="ECO:0000256" key="3">
    <source>
        <dbReference type="ARBA" id="ARBA00022617"/>
    </source>
</evidence>
<keyword evidence="12" id="KW-0812">Transmembrane</keyword>
<dbReference type="CDD" id="cd11055">
    <property type="entry name" value="CYP3A-like"/>
    <property type="match status" value="1"/>
</dbReference>
<evidence type="ECO:0000256" key="4">
    <source>
        <dbReference type="ARBA" id="ARBA00022723"/>
    </source>
</evidence>
<comment type="cofactor">
    <cofactor evidence="1 9">
        <name>heme</name>
        <dbReference type="ChEBI" id="CHEBI:30413"/>
    </cofactor>
</comment>
<dbReference type="Gene3D" id="1.10.630.10">
    <property type="entry name" value="Cytochrome P450"/>
    <property type="match status" value="1"/>
</dbReference>
<evidence type="ECO:0000256" key="2">
    <source>
        <dbReference type="ARBA" id="ARBA00010617"/>
    </source>
</evidence>
<dbReference type="GO" id="GO:0016705">
    <property type="term" value="F:oxidoreductase activity, acting on paired donors, with incorporation or reduction of molecular oxygen"/>
    <property type="evidence" value="ECO:0007669"/>
    <property type="project" value="InterPro"/>
</dbReference>
<dbReference type="InterPro" id="IPR001128">
    <property type="entry name" value="Cyt_P450"/>
</dbReference>
<keyword evidence="6 9" id="KW-0408">Iron</keyword>
<feature type="transmembrane region" description="Helical" evidence="12">
    <location>
        <begin position="12"/>
        <end position="33"/>
    </location>
</feature>
<feature type="region of interest" description="Disordered" evidence="11">
    <location>
        <begin position="291"/>
        <end position="310"/>
    </location>
</feature>
<evidence type="ECO:0000256" key="6">
    <source>
        <dbReference type="ARBA" id="ARBA00023004"/>
    </source>
</evidence>
<dbReference type="SUPFAM" id="SSF48264">
    <property type="entry name" value="Cytochrome P450"/>
    <property type="match status" value="1"/>
</dbReference>
<comment type="function">
    <text evidence="8">Cytochromes P450 are a group of heme-thiolate monooxygenases. They oxidize a variety of structurally unrelated compounds, including steroids, fatty acids, and xenobiotics.</text>
</comment>
<accession>A0A8S3Z282</accession>
<evidence type="ECO:0008006" key="15">
    <source>
        <dbReference type="Google" id="ProtNLM"/>
    </source>
</evidence>
<evidence type="ECO:0000313" key="14">
    <source>
        <dbReference type="Proteomes" id="UP000678393"/>
    </source>
</evidence>
<dbReference type="Pfam" id="PF00067">
    <property type="entry name" value="p450"/>
    <property type="match status" value="1"/>
</dbReference>
<sequence>MAAVETWTVASLLSGATVYLVLATVAVLFYFIYSKLSTDDNWDKYGVKQVNMGLTDFRTACADLIQQHGDTIGVKRFQMQLISRDLDILKNVMVKDFNNFVDRMTVFRTKSLVKKGLFFLEGDDWRRIRHVLSPSFASGKLKHISKTIDDTAVKLANVLEHCARTNKNVEIKHLTGQYTSEIIAKTAFGLQTECLGGEDDQFTDYCKKLFKSRSSLMTKAMIVLFRFPWLHSFLLNTLGLTMFDTVNEESNEYLTSTLHRTLAEREEYERSQGRKPTDLLQSLVSAKMAGDREEAVNATTAADSTKTDPSDRIPKTMTQDELIGQSILIIFAGFETTATTLQFCLYLLAKHPGVQEKLYEEIQTVVSGENPTLEELGQLRYLEQVINETLRLFPPAPIMSRKAAETRKYGHITIPKGAVVIIPIFLVLKDPKHFPDPEKFDPDRFTEENKATRDPMAFMPFGYGPRLCLGMRLAYLELKIALVHVLRKVTFELNDTTVPKLGGDIEIKKGAPLLTPVEPVQLCVKQRHP</sequence>
<evidence type="ECO:0000313" key="13">
    <source>
        <dbReference type="EMBL" id="CAG5121361.1"/>
    </source>
</evidence>
<dbReference type="InterPro" id="IPR050705">
    <property type="entry name" value="Cytochrome_P450_3A"/>
</dbReference>
<comment type="caution">
    <text evidence="13">The sequence shown here is derived from an EMBL/GenBank/DDBJ whole genome shotgun (WGS) entry which is preliminary data.</text>
</comment>
<dbReference type="PANTHER" id="PTHR24302:SF15">
    <property type="entry name" value="FATTY-ACID PEROXYGENASE"/>
    <property type="match status" value="1"/>
</dbReference>
<dbReference type="GO" id="GO:0008395">
    <property type="term" value="F:steroid hydroxylase activity"/>
    <property type="evidence" value="ECO:0007669"/>
    <property type="project" value="TreeGrafter"/>
</dbReference>
<comment type="similarity">
    <text evidence="2 10">Belongs to the cytochrome P450 family.</text>
</comment>
<dbReference type="GO" id="GO:0005506">
    <property type="term" value="F:iron ion binding"/>
    <property type="evidence" value="ECO:0007669"/>
    <property type="project" value="InterPro"/>
</dbReference>
<organism evidence="13 14">
    <name type="scientific">Candidula unifasciata</name>
    <dbReference type="NCBI Taxonomy" id="100452"/>
    <lineage>
        <taxon>Eukaryota</taxon>
        <taxon>Metazoa</taxon>
        <taxon>Spiralia</taxon>
        <taxon>Lophotrochozoa</taxon>
        <taxon>Mollusca</taxon>
        <taxon>Gastropoda</taxon>
        <taxon>Heterobranchia</taxon>
        <taxon>Euthyneura</taxon>
        <taxon>Panpulmonata</taxon>
        <taxon>Eupulmonata</taxon>
        <taxon>Stylommatophora</taxon>
        <taxon>Helicina</taxon>
        <taxon>Helicoidea</taxon>
        <taxon>Geomitridae</taxon>
        <taxon>Candidula</taxon>
    </lineage>
</organism>
<proteinExistence type="inferred from homology"/>
<reference evidence="13" key="1">
    <citation type="submission" date="2021-04" db="EMBL/GenBank/DDBJ databases">
        <authorList>
            <consortium name="Molecular Ecology Group"/>
        </authorList>
    </citation>
    <scope>NUCLEOTIDE SEQUENCE</scope>
</reference>
<dbReference type="InterPro" id="IPR002401">
    <property type="entry name" value="Cyt_P450_E_grp-I"/>
</dbReference>
<keyword evidence="7 10" id="KW-0503">Monooxygenase</keyword>
<evidence type="ECO:0000256" key="10">
    <source>
        <dbReference type="RuleBase" id="RU000461"/>
    </source>
</evidence>
<keyword evidence="5 10" id="KW-0560">Oxidoreductase</keyword>
<dbReference type="AlphaFoldDB" id="A0A8S3Z282"/>
<dbReference type="EMBL" id="CAJHNH020001069">
    <property type="protein sequence ID" value="CAG5121361.1"/>
    <property type="molecule type" value="Genomic_DNA"/>
</dbReference>
<dbReference type="FunFam" id="1.10.630.10:FF:000182">
    <property type="entry name" value="Cytochrome P450 3A4"/>
    <property type="match status" value="1"/>
</dbReference>
<evidence type="ECO:0000256" key="8">
    <source>
        <dbReference type="ARBA" id="ARBA00043906"/>
    </source>
</evidence>
<gene>
    <name evidence="13" type="ORF">CUNI_LOCUS6919</name>
</gene>
<dbReference type="PRINTS" id="PR00463">
    <property type="entry name" value="EP450I"/>
</dbReference>
<keyword evidence="12" id="KW-1133">Transmembrane helix</keyword>
<keyword evidence="4 9" id="KW-0479">Metal-binding</keyword>
<protein>
    <recommendedName>
        <fullName evidence="15">Cytochrome P450</fullName>
    </recommendedName>
</protein>
<dbReference type="PROSITE" id="PS00086">
    <property type="entry name" value="CYTOCHROME_P450"/>
    <property type="match status" value="1"/>
</dbReference>
<dbReference type="OrthoDB" id="2789670at2759"/>
<dbReference type="Proteomes" id="UP000678393">
    <property type="component" value="Unassembled WGS sequence"/>
</dbReference>
<evidence type="ECO:0000256" key="5">
    <source>
        <dbReference type="ARBA" id="ARBA00023002"/>
    </source>
</evidence>
<dbReference type="PRINTS" id="PR00385">
    <property type="entry name" value="P450"/>
</dbReference>
<keyword evidence="14" id="KW-1185">Reference proteome</keyword>